<dbReference type="Proteomes" id="UP001589747">
    <property type="component" value="Unassembled WGS sequence"/>
</dbReference>
<evidence type="ECO:0000313" key="2">
    <source>
        <dbReference type="Proteomes" id="UP001589747"/>
    </source>
</evidence>
<dbReference type="EMBL" id="JBHMDO010000044">
    <property type="protein sequence ID" value="MFB9329633.1"/>
    <property type="molecule type" value="Genomic_DNA"/>
</dbReference>
<keyword evidence="2" id="KW-1185">Reference proteome</keyword>
<name>A0ABV5KWN0_9BACL</name>
<proteinExistence type="predicted"/>
<comment type="caution">
    <text evidence="1">The sequence shown here is derived from an EMBL/GenBank/DDBJ whole genome shotgun (WGS) entry which is preliminary data.</text>
</comment>
<organism evidence="1 2">
    <name type="scientific">Paenibacillus aurantiacus</name>
    <dbReference type="NCBI Taxonomy" id="1936118"/>
    <lineage>
        <taxon>Bacteria</taxon>
        <taxon>Bacillati</taxon>
        <taxon>Bacillota</taxon>
        <taxon>Bacilli</taxon>
        <taxon>Bacillales</taxon>
        <taxon>Paenibacillaceae</taxon>
        <taxon>Paenibacillus</taxon>
    </lineage>
</organism>
<evidence type="ECO:0008006" key="3">
    <source>
        <dbReference type="Google" id="ProtNLM"/>
    </source>
</evidence>
<accession>A0ABV5KWN0</accession>
<protein>
    <recommendedName>
        <fullName evidence="3">dUTPase-like domain-containing protein</fullName>
    </recommendedName>
</protein>
<dbReference type="RefSeq" id="WP_377500072.1">
    <property type="nucleotide sequence ID" value="NZ_JBHMDO010000044.1"/>
</dbReference>
<sequence length="111" mass="12149">MSVFRLNSAPYEKIDCRYIESADLTITNNGGEEFDVLVELETPHNVIFVGLFHLAPGAVAVAPNLPTNYGSFSLLLVTNLNNHHPTGVTVHVKNHGALVALFTQEDCIRMS</sequence>
<reference evidence="1 2" key="1">
    <citation type="submission" date="2024-09" db="EMBL/GenBank/DDBJ databases">
        <authorList>
            <person name="Sun Q."/>
            <person name="Mori K."/>
        </authorList>
    </citation>
    <scope>NUCLEOTIDE SEQUENCE [LARGE SCALE GENOMIC DNA]</scope>
    <source>
        <strain evidence="1 2">TISTR 2452</strain>
    </source>
</reference>
<evidence type="ECO:0000313" key="1">
    <source>
        <dbReference type="EMBL" id="MFB9329633.1"/>
    </source>
</evidence>
<gene>
    <name evidence="1" type="ORF">ACFFSY_27160</name>
</gene>